<evidence type="ECO:0000313" key="2">
    <source>
        <dbReference type="EMBL" id="KAK7079668.1"/>
    </source>
</evidence>
<name>A0AAN8XDR8_HALRR</name>
<evidence type="ECO:0000256" key="1">
    <source>
        <dbReference type="SAM" id="MobiDB-lite"/>
    </source>
</evidence>
<dbReference type="EMBL" id="JAXCGZ010006580">
    <property type="protein sequence ID" value="KAK7079668.1"/>
    <property type="molecule type" value="Genomic_DNA"/>
</dbReference>
<reference evidence="2 3" key="1">
    <citation type="submission" date="2023-11" db="EMBL/GenBank/DDBJ databases">
        <title>Halocaridina rubra genome assembly.</title>
        <authorList>
            <person name="Smith C."/>
        </authorList>
    </citation>
    <scope>NUCLEOTIDE SEQUENCE [LARGE SCALE GENOMIC DNA]</scope>
    <source>
        <strain evidence="2">EP-1</strain>
        <tissue evidence="2">Whole</tissue>
    </source>
</reference>
<accession>A0AAN8XDR8</accession>
<keyword evidence="3" id="KW-1185">Reference proteome</keyword>
<dbReference type="Proteomes" id="UP001381693">
    <property type="component" value="Unassembled WGS sequence"/>
</dbReference>
<proteinExistence type="predicted"/>
<protein>
    <submittedName>
        <fullName evidence="2">Uncharacterized protein</fullName>
    </submittedName>
</protein>
<comment type="caution">
    <text evidence="2">The sequence shown here is derived from an EMBL/GenBank/DDBJ whole genome shotgun (WGS) entry which is preliminary data.</text>
</comment>
<sequence length="372" mass="39855">MRGVQPDIVYGRTCEELPSSVLRHLSPKVLAAFTGPGGGLASVNRGGHPPLQRDDPDLDFIDADDAAPDAQPNAYVTSRKPPPRKTPYADVAAYFRKRDPKSPLRNRTLDTVSGGRSMDSLDCEAPSWRGEAPSPLSPHPGRAPPTAFLQFGDGPLNYGLTLPPADTGGGTSSDGCAYGSNGVGANRVSCSFNERNDSSSYSDNHVNGSADRRQMLEGSCDMNLWASNNSSTGERIHTDNMGMMETVLVSCRDEGGGTINELVMQPSMCAALDDNLNPLVMVDDPPLQGKNTILDNRTCASDVHHHQQQQVIEVLTDNAEERLSENGNYNPESEHLPSYVKEVDNDSSISGGLASQRAKFLTLDLVEAGAMA</sequence>
<evidence type="ECO:0000313" key="3">
    <source>
        <dbReference type="Proteomes" id="UP001381693"/>
    </source>
</evidence>
<gene>
    <name evidence="2" type="ORF">SK128_015386</name>
</gene>
<dbReference type="AlphaFoldDB" id="A0AAN8XDR8"/>
<organism evidence="2 3">
    <name type="scientific">Halocaridina rubra</name>
    <name type="common">Hawaiian red shrimp</name>
    <dbReference type="NCBI Taxonomy" id="373956"/>
    <lineage>
        <taxon>Eukaryota</taxon>
        <taxon>Metazoa</taxon>
        <taxon>Ecdysozoa</taxon>
        <taxon>Arthropoda</taxon>
        <taxon>Crustacea</taxon>
        <taxon>Multicrustacea</taxon>
        <taxon>Malacostraca</taxon>
        <taxon>Eumalacostraca</taxon>
        <taxon>Eucarida</taxon>
        <taxon>Decapoda</taxon>
        <taxon>Pleocyemata</taxon>
        <taxon>Caridea</taxon>
        <taxon>Atyoidea</taxon>
        <taxon>Atyidae</taxon>
        <taxon>Halocaridina</taxon>
    </lineage>
</organism>
<feature type="non-terminal residue" evidence="2">
    <location>
        <position position="372"/>
    </location>
</feature>
<feature type="region of interest" description="Disordered" evidence="1">
    <location>
        <begin position="64"/>
        <end position="141"/>
    </location>
</feature>